<reference evidence="1" key="1">
    <citation type="submission" date="2018-05" db="EMBL/GenBank/DDBJ databases">
        <title>Draft genome of Mucuna pruriens seed.</title>
        <authorList>
            <person name="Nnadi N.E."/>
            <person name="Vos R."/>
            <person name="Hasami M.H."/>
            <person name="Devisetty U.K."/>
            <person name="Aguiy J.C."/>
        </authorList>
    </citation>
    <scope>NUCLEOTIDE SEQUENCE [LARGE SCALE GENOMIC DNA]</scope>
    <source>
        <strain evidence="1">JCA_2017</strain>
    </source>
</reference>
<dbReference type="AlphaFoldDB" id="A0A371EQU4"/>
<accession>A0A371EQU4</accession>
<name>A0A371EQU4_MUCPR</name>
<evidence type="ECO:0000313" key="1">
    <source>
        <dbReference type="EMBL" id="RDX68417.1"/>
    </source>
</evidence>
<gene>
    <name evidence="1" type="ORF">CR513_52594</name>
</gene>
<dbReference type="Proteomes" id="UP000257109">
    <property type="component" value="Unassembled WGS sequence"/>
</dbReference>
<comment type="caution">
    <text evidence="1">The sequence shown here is derived from an EMBL/GenBank/DDBJ whole genome shotgun (WGS) entry which is preliminary data.</text>
</comment>
<dbReference type="EMBL" id="QJKJ01012552">
    <property type="protein sequence ID" value="RDX68417.1"/>
    <property type="molecule type" value="Genomic_DNA"/>
</dbReference>
<evidence type="ECO:0000313" key="2">
    <source>
        <dbReference type="Proteomes" id="UP000257109"/>
    </source>
</evidence>
<dbReference type="Gene3D" id="3.80.10.10">
    <property type="entry name" value="Ribonuclease Inhibitor"/>
    <property type="match status" value="1"/>
</dbReference>
<dbReference type="InterPro" id="IPR032675">
    <property type="entry name" value="LRR_dom_sf"/>
</dbReference>
<keyword evidence="2" id="KW-1185">Reference proteome</keyword>
<feature type="non-terminal residue" evidence="1">
    <location>
        <position position="1"/>
    </location>
</feature>
<protein>
    <submittedName>
        <fullName evidence="1">F-box/LRR-repeat protein</fullName>
    </submittedName>
</protein>
<sequence>MSTLNSYYYEKPNYIFRHRENKHVDKKLTQLLKYGLGLSNGNTSCIVFNFYLYLRDVELITVAESKEAVMYHRSPNLKRLVLPATGKLSKVGVEKAMKSWGGLESITFTSLVRDSNIFSTICKYGKNITEMKFNCDFEEHHADAMIEYTRKLKVLSFRSSIVRVKALSRVLSFLEHLEAVNVCHSMILDTTFSKVVLYCMDDLGKHLAPSCLGKLIFCEGGRCLRCKNGRDTTSSRQPYGHLEDIWRQDEITSLAH</sequence>
<organism evidence="1 2">
    <name type="scientific">Mucuna pruriens</name>
    <name type="common">Velvet bean</name>
    <name type="synonym">Dolichos pruriens</name>
    <dbReference type="NCBI Taxonomy" id="157652"/>
    <lineage>
        <taxon>Eukaryota</taxon>
        <taxon>Viridiplantae</taxon>
        <taxon>Streptophyta</taxon>
        <taxon>Embryophyta</taxon>
        <taxon>Tracheophyta</taxon>
        <taxon>Spermatophyta</taxon>
        <taxon>Magnoliopsida</taxon>
        <taxon>eudicotyledons</taxon>
        <taxon>Gunneridae</taxon>
        <taxon>Pentapetalae</taxon>
        <taxon>rosids</taxon>
        <taxon>fabids</taxon>
        <taxon>Fabales</taxon>
        <taxon>Fabaceae</taxon>
        <taxon>Papilionoideae</taxon>
        <taxon>50 kb inversion clade</taxon>
        <taxon>NPAAA clade</taxon>
        <taxon>indigoferoid/millettioid clade</taxon>
        <taxon>Phaseoleae</taxon>
        <taxon>Mucuna</taxon>
    </lineage>
</organism>
<proteinExistence type="predicted"/>
<dbReference type="OrthoDB" id="957465at2759"/>